<sequence length="323" mass="37170">MNYKGYSTGIWVFGKTPDRFCVSGYKVDRSIEKSLDRIASVPELTGVMMHYPQPINENNINNIKKMLQDRGLKLASCDVDLFSDPIFNCGSLMSENNTLRKKAIEYSKKAMDIAEYLGARDMNLWPGQDGFDYPFQINYSVQWDLLITSLTEIANYNPRVNLSLEYKLREPRTHSTIYSSGVALYLAHKTGCSNVGVTLDLGHSFNCKESPANVLALLDKFNKLFILHLNDNYRDWDDDMAVGTVHFWETIEFIYYLNISKYDGWLGLDIFPYREDAAEVCDFSIKNIQTMLKIVNRINLNQLHRIQKEANAIEAIKYIQSLM</sequence>
<dbReference type="InterPro" id="IPR050337">
    <property type="entry name" value="L-rhamnose_isomerase"/>
</dbReference>
<dbReference type="RefSeq" id="WP_218113055.1">
    <property type="nucleotide sequence ID" value="NZ_CP065383.1"/>
</dbReference>
<keyword evidence="4" id="KW-0464">Manganese</keyword>
<dbReference type="PANTHER" id="PTHR30268:SF0">
    <property type="entry name" value="L-RHAMNOSE ISOMERASE"/>
    <property type="match status" value="1"/>
</dbReference>
<dbReference type="PROSITE" id="PS51415">
    <property type="entry name" value="XYLOSE_ISOMERASE"/>
    <property type="match status" value="1"/>
</dbReference>
<evidence type="ECO:0000256" key="4">
    <source>
        <dbReference type="ARBA" id="ARBA00023211"/>
    </source>
</evidence>
<evidence type="ECO:0000256" key="1">
    <source>
        <dbReference type="ARBA" id="ARBA00004496"/>
    </source>
</evidence>
<keyword evidence="5 8" id="KW-0413">Isomerase</keyword>
<protein>
    <submittedName>
        <fullName evidence="8">Xylose isomerase</fullName>
        <ecNumber evidence="8">5.3.1.5</ecNumber>
    </submittedName>
</protein>
<dbReference type="AlphaFoldDB" id="A0A7T1AL03"/>
<dbReference type="GO" id="GO:0008740">
    <property type="term" value="F:L-rhamnose isomerase activity"/>
    <property type="evidence" value="ECO:0007669"/>
    <property type="project" value="TreeGrafter"/>
</dbReference>
<gene>
    <name evidence="8" type="primary">xylA_3</name>
    <name evidence="8" type="ORF">RT761_01091</name>
</gene>
<feature type="domain" description="Xylose isomerase-like TIM barrel" evidence="7">
    <location>
        <begin position="46"/>
        <end position="283"/>
    </location>
</feature>
<evidence type="ECO:0000313" key="8">
    <source>
        <dbReference type="EMBL" id="QPM67878.1"/>
    </source>
</evidence>
<keyword evidence="2" id="KW-0963">Cytoplasm</keyword>
<dbReference type="GO" id="GO:0046872">
    <property type="term" value="F:metal ion binding"/>
    <property type="evidence" value="ECO:0007669"/>
    <property type="project" value="UniProtKB-KW"/>
</dbReference>
<dbReference type="InterPro" id="IPR013022">
    <property type="entry name" value="Xyl_isomerase-like_TIM-brl"/>
</dbReference>
<dbReference type="KEGG" id="alam:RT761_01091"/>
<dbReference type="Proteomes" id="UP000594463">
    <property type="component" value="Chromosome"/>
</dbReference>
<keyword evidence="9" id="KW-1185">Reference proteome</keyword>
<evidence type="ECO:0000256" key="3">
    <source>
        <dbReference type="ARBA" id="ARBA00022723"/>
    </source>
</evidence>
<dbReference type="InterPro" id="IPR001998">
    <property type="entry name" value="Xylose_isomerase"/>
</dbReference>
<comment type="subcellular location">
    <subcellularLocation>
        <location evidence="1">Cytoplasm</location>
    </subcellularLocation>
</comment>
<accession>A0A7T1AL03</accession>
<keyword evidence="6" id="KW-0119">Carbohydrate metabolism</keyword>
<dbReference type="SUPFAM" id="SSF51658">
    <property type="entry name" value="Xylose isomerase-like"/>
    <property type="match status" value="1"/>
</dbReference>
<dbReference type="InterPro" id="IPR036237">
    <property type="entry name" value="Xyl_isomerase-like_sf"/>
</dbReference>
<evidence type="ECO:0000313" key="9">
    <source>
        <dbReference type="Proteomes" id="UP000594463"/>
    </source>
</evidence>
<evidence type="ECO:0000256" key="5">
    <source>
        <dbReference type="ARBA" id="ARBA00023235"/>
    </source>
</evidence>
<evidence type="ECO:0000259" key="7">
    <source>
        <dbReference type="Pfam" id="PF01261"/>
    </source>
</evidence>
<keyword evidence="3" id="KW-0479">Metal-binding</keyword>
<evidence type="ECO:0000256" key="6">
    <source>
        <dbReference type="ARBA" id="ARBA00023277"/>
    </source>
</evidence>
<dbReference type="PANTHER" id="PTHR30268">
    <property type="entry name" value="L-RHAMNOSE ISOMERASE"/>
    <property type="match status" value="1"/>
</dbReference>
<dbReference type="Pfam" id="PF01261">
    <property type="entry name" value="AP_endonuc_2"/>
    <property type="match status" value="1"/>
</dbReference>
<name>A0A7T1AL03_ATRLM</name>
<organism evidence="8 9">
    <name type="scientific">Atribacter laminatus</name>
    <dbReference type="NCBI Taxonomy" id="2847778"/>
    <lineage>
        <taxon>Bacteria</taxon>
        <taxon>Pseudomonadati</taxon>
        <taxon>Atribacterota</taxon>
        <taxon>Atribacteria</taxon>
        <taxon>Atribacterales</taxon>
        <taxon>Atribacteraceae</taxon>
        <taxon>Atribacter</taxon>
    </lineage>
</organism>
<evidence type="ECO:0000256" key="2">
    <source>
        <dbReference type="ARBA" id="ARBA00022490"/>
    </source>
</evidence>
<dbReference type="EC" id="5.3.1.5" evidence="8"/>
<dbReference type="GO" id="GO:0019324">
    <property type="term" value="P:L-lyxose metabolic process"/>
    <property type="evidence" value="ECO:0007669"/>
    <property type="project" value="TreeGrafter"/>
</dbReference>
<dbReference type="GO" id="GO:0019301">
    <property type="term" value="P:rhamnose catabolic process"/>
    <property type="evidence" value="ECO:0007669"/>
    <property type="project" value="TreeGrafter"/>
</dbReference>
<dbReference type="Gene3D" id="3.20.20.150">
    <property type="entry name" value="Divalent-metal-dependent TIM barrel enzymes"/>
    <property type="match status" value="1"/>
</dbReference>
<dbReference type="EMBL" id="CP065383">
    <property type="protein sequence ID" value="QPM67878.1"/>
    <property type="molecule type" value="Genomic_DNA"/>
</dbReference>
<dbReference type="GO" id="GO:0009045">
    <property type="term" value="F:xylose isomerase activity"/>
    <property type="evidence" value="ECO:0007669"/>
    <property type="project" value="UniProtKB-EC"/>
</dbReference>
<proteinExistence type="predicted"/>
<reference evidence="8 9" key="1">
    <citation type="journal article" date="2021" name="Nat. Commun.">
        <title>Isolation of a member of the candidate phylum Atribacteria reveals a unique cell membrane structure.</title>
        <authorList>
            <person name="Taiki K."/>
            <person name="Nobu M.K."/>
            <person name="Kusada H."/>
            <person name="Meng X.-Y."/>
            <person name="Hosoki N."/>
            <person name="Uematsu K."/>
            <person name="Yoshioka H."/>
            <person name="Kamagata Y."/>
            <person name="Tamaki H."/>
        </authorList>
    </citation>
    <scope>NUCLEOTIDE SEQUENCE [LARGE SCALE GENOMIC DNA]</scope>
    <source>
        <strain evidence="8 9">RT761</strain>
    </source>
</reference>